<evidence type="ECO:0000313" key="3">
    <source>
        <dbReference type="Proteomes" id="UP000823775"/>
    </source>
</evidence>
<dbReference type="Proteomes" id="UP000823775">
    <property type="component" value="Unassembled WGS sequence"/>
</dbReference>
<sequence length="182" mass="20501">MAIRMPRIIKKSSTAGDVPKGHFAVYVGEKQKKRFVIPISFLSQPIFQDLLSQAEEEFGFDHPMGGVTIPCREDFFIDLTSRLRNSYINGTWFASGIMAICVPRIIKKSSTSLDVPKGHFAVYVGEKQKKRYVIPISYLSQPSFQDLLSQAEEEFGFDHPMGGVTIPCAEDIFISITSQFRI</sequence>
<protein>
    <recommendedName>
        <fullName evidence="4">Small auxin up regulated protein</fullName>
    </recommendedName>
</protein>
<name>A0ABS8UJW9_DATST</name>
<reference evidence="2 3" key="1">
    <citation type="journal article" date="2021" name="BMC Genomics">
        <title>Datura genome reveals duplications of psychoactive alkaloid biosynthetic genes and high mutation rate following tissue culture.</title>
        <authorList>
            <person name="Rajewski A."/>
            <person name="Carter-House D."/>
            <person name="Stajich J."/>
            <person name="Litt A."/>
        </authorList>
    </citation>
    <scope>NUCLEOTIDE SEQUENCE [LARGE SCALE GENOMIC DNA]</scope>
    <source>
        <strain evidence="2">AR-01</strain>
    </source>
</reference>
<dbReference type="EMBL" id="JACEIK010002007">
    <property type="protein sequence ID" value="MCD9558392.1"/>
    <property type="molecule type" value="Genomic_DNA"/>
</dbReference>
<accession>A0ABS8UJW9</accession>
<dbReference type="Pfam" id="PF02519">
    <property type="entry name" value="Auxin_inducible"/>
    <property type="match status" value="2"/>
</dbReference>
<gene>
    <name evidence="2" type="ORF">HAX54_015745</name>
</gene>
<evidence type="ECO:0000256" key="1">
    <source>
        <dbReference type="ARBA" id="ARBA00006974"/>
    </source>
</evidence>
<comment type="caution">
    <text evidence="2">The sequence shown here is derived from an EMBL/GenBank/DDBJ whole genome shotgun (WGS) entry which is preliminary data.</text>
</comment>
<evidence type="ECO:0008006" key="4">
    <source>
        <dbReference type="Google" id="ProtNLM"/>
    </source>
</evidence>
<dbReference type="InterPro" id="IPR003676">
    <property type="entry name" value="SAUR_fam"/>
</dbReference>
<dbReference type="PANTHER" id="PTHR31929">
    <property type="entry name" value="SAUR-LIKE AUXIN-RESPONSIVE PROTEIN FAMILY-RELATED"/>
    <property type="match status" value="1"/>
</dbReference>
<organism evidence="2 3">
    <name type="scientific">Datura stramonium</name>
    <name type="common">Jimsonweed</name>
    <name type="synonym">Common thornapple</name>
    <dbReference type="NCBI Taxonomy" id="4076"/>
    <lineage>
        <taxon>Eukaryota</taxon>
        <taxon>Viridiplantae</taxon>
        <taxon>Streptophyta</taxon>
        <taxon>Embryophyta</taxon>
        <taxon>Tracheophyta</taxon>
        <taxon>Spermatophyta</taxon>
        <taxon>Magnoliopsida</taxon>
        <taxon>eudicotyledons</taxon>
        <taxon>Gunneridae</taxon>
        <taxon>Pentapetalae</taxon>
        <taxon>asterids</taxon>
        <taxon>lamiids</taxon>
        <taxon>Solanales</taxon>
        <taxon>Solanaceae</taxon>
        <taxon>Solanoideae</taxon>
        <taxon>Datureae</taxon>
        <taxon>Datura</taxon>
    </lineage>
</organism>
<keyword evidence="3" id="KW-1185">Reference proteome</keyword>
<evidence type="ECO:0000313" key="2">
    <source>
        <dbReference type="EMBL" id="MCD9558392.1"/>
    </source>
</evidence>
<proteinExistence type="inferred from homology"/>
<comment type="similarity">
    <text evidence="1">Belongs to the ARG7 family.</text>
</comment>